<evidence type="ECO:0000256" key="1">
    <source>
        <dbReference type="ARBA" id="ARBA00004496"/>
    </source>
</evidence>
<evidence type="ECO:0000256" key="4">
    <source>
        <dbReference type="ARBA" id="ARBA00022723"/>
    </source>
</evidence>
<keyword evidence="9" id="KW-1185">Reference proteome</keyword>
<dbReference type="FunFam" id="3.30.70.100:FF:000001">
    <property type="entry name" value="ATPase copper transporting beta"/>
    <property type="match status" value="1"/>
</dbReference>
<keyword evidence="4" id="KW-0479">Metal-binding</keyword>
<reference evidence="8 9" key="1">
    <citation type="submission" date="2016-10" db="EMBL/GenBank/DDBJ databases">
        <authorList>
            <person name="de Groot N.N."/>
        </authorList>
    </citation>
    <scope>NUCLEOTIDE SEQUENCE [LARGE SCALE GENOMIC DNA]</scope>
    <source>
        <strain evidence="8 9">DSM 21632</strain>
    </source>
</reference>
<feature type="domain" description="HMA" evidence="7">
    <location>
        <begin position="2"/>
        <end position="68"/>
    </location>
</feature>
<proteinExistence type="predicted"/>
<comment type="subcellular location">
    <subcellularLocation>
        <location evidence="1">Cytoplasm</location>
    </subcellularLocation>
</comment>
<evidence type="ECO:0000256" key="2">
    <source>
        <dbReference type="ARBA" id="ARBA00015313"/>
    </source>
</evidence>
<keyword evidence="5" id="KW-0186">Copper</keyword>
<dbReference type="OrthoDB" id="9813965at2"/>
<dbReference type="GO" id="GO:0006825">
    <property type="term" value="P:copper ion transport"/>
    <property type="evidence" value="ECO:0007669"/>
    <property type="project" value="InterPro"/>
</dbReference>
<dbReference type="PRINTS" id="PR00944">
    <property type="entry name" value="CUEXPORT"/>
</dbReference>
<dbReference type="Gene3D" id="3.30.70.100">
    <property type="match status" value="1"/>
</dbReference>
<dbReference type="STRING" id="568899.SAMN05192534_11426"/>
<dbReference type="InterPro" id="IPR049740">
    <property type="entry name" value="CopZ"/>
</dbReference>
<dbReference type="PANTHER" id="PTHR46594:SF4">
    <property type="entry name" value="P-TYPE CATION-TRANSPORTING ATPASE"/>
    <property type="match status" value="1"/>
</dbReference>
<dbReference type="InterPro" id="IPR000428">
    <property type="entry name" value="Cu-bd"/>
</dbReference>
<dbReference type="RefSeq" id="WP_091274049.1">
    <property type="nucleotide sequence ID" value="NZ_FNDK01000014.1"/>
</dbReference>
<dbReference type="NCBIfam" id="NF033795">
    <property type="entry name" value="chaper_CopZ_Bs"/>
    <property type="match status" value="1"/>
</dbReference>
<dbReference type="NCBIfam" id="TIGR00003">
    <property type="entry name" value="copper ion binding protein"/>
    <property type="match status" value="1"/>
</dbReference>
<dbReference type="Pfam" id="PF00403">
    <property type="entry name" value="HMA"/>
    <property type="match status" value="1"/>
</dbReference>
<accession>A0A1G8G417</accession>
<keyword evidence="3" id="KW-0963">Cytoplasm</keyword>
<evidence type="ECO:0000256" key="5">
    <source>
        <dbReference type="ARBA" id="ARBA00023008"/>
    </source>
</evidence>
<dbReference type="InterPro" id="IPR006122">
    <property type="entry name" value="HMA_Cu_ion-bd"/>
</dbReference>
<evidence type="ECO:0000256" key="3">
    <source>
        <dbReference type="ARBA" id="ARBA00022490"/>
    </source>
</evidence>
<dbReference type="InterPro" id="IPR006121">
    <property type="entry name" value="HMA_dom"/>
</dbReference>
<gene>
    <name evidence="8" type="ORF">SAMN05192534_11426</name>
</gene>
<dbReference type="GO" id="GO:0005507">
    <property type="term" value="F:copper ion binding"/>
    <property type="evidence" value="ECO:0007669"/>
    <property type="project" value="InterPro"/>
</dbReference>
<dbReference type="PROSITE" id="PS50846">
    <property type="entry name" value="HMA_2"/>
    <property type="match status" value="1"/>
</dbReference>
<dbReference type="AlphaFoldDB" id="A0A1G8G417"/>
<dbReference type="CDD" id="cd00371">
    <property type="entry name" value="HMA"/>
    <property type="match status" value="1"/>
</dbReference>
<dbReference type="InterPro" id="IPR036163">
    <property type="entry name" value="HMA_dom_sf"/>
</dbReference>
<dbReference type="SUPFAM" id="SSF55008">
    <property type="entry name" value="HMA, heavy metal-associated domain"/>
    <property type="match status" value="1"/>
</dbReference>
<sequence>MQTETLHVEGMSCGHCVKAVESSVGELEGVSKVHVHLEEGTVDVEYDTAKISHNDIVEAIDDQGYDVKQ</sequence>
<evidence type="ECO:0000256" key="6">
    <source>
        <dbReference type="ARBA" id="ARBA00023186"/>
    </source>
</evidence>
<dbReference type="PROSITE" id="PS01047">
    <property type="entry name" value="HMA_1"/>
    <property type="match status" value="1"/>
</dbReference>
<evidence type="ECO:0000313" key="8">
    <source>
        <dbReference type="EMBL" id="SDH88996.1"/>
    </source>
</evidence>
<evidence type="ECO:0000313" key="9">
    <source>
        <dbReference type="Proteomes" id="UP000199163"/>
    </source>
</evidence>
<keyword evidence="6" id="KW-0143">Chaperone</keyword>
<name>A0A1G8G417_9BACI</name>
<dbReference type="InterPro" id="IPR017969">
    <property type="entry name" value="Heavy-metal-associated_CS"/>
</dbReference>
<dbReference type="GO" id="GO:0005737">
    <property type="term" value="C:cytoplasm"/>
    <property type="evidence" value="ECO:0007669"/>
    <property type="project" value="UniProtKB-SubCell"/>
</dbReference>
<evidence type="ECO:0000259" key="7">
    <source>
        <dbReference type="PROSITE" id="PS50846"/>
    </source>
</evidence>
<dbReference type="EMBL" id="FNDK01000014">
    <property type="protein sequence ID" value="SDH88996.1"/>
    <property type="molecule type" value="Genomic_DNA"/>
</dbReference>
<organism evidence="8 9">
    <name type="scientific">Alteribacillus persepolensis</name>
    <dbReference type="NCBI Taxonomy" id="568899"/>
    <lineage>
        <taxon>Bacteria</taxon>
        <taxon>Bacillati</taxon>
        <taxon>Bacillota</taxon>
        <taxon>Bacilli</taxon>
        <taxon>Bacillales</taxon>
        <taxon>Bacillaceae</taxon>
        <taxon>Alteribacillus</taxon>
    </lineage>
</organism>
<dbReference type="PANTHER" id="PTHR46594">
    <property type="entry name" value="P-TYPE CATION-TRANSPORTING ATPASE"/>
    <property type="match status" value="1"/>
</dbReference>
<dbReference type="Proteomes" id="UP000199163">
    <property type="component" value="Unassembled WGS sequence"/>
</dbReference>
<protein>
    <recommendedName>
        <fullName evidence="2">Copper chaperone CopZ</fullName>
    </recommendedName>
</protein>